<dbReference type="EMBL" id="CP000629">
    <property type="protein sequence ID" value="ACM29227.1"/>
    <property type="molecule type" value="Genomic_DNA"/>
</dbReference>
<dbReference type="SUPFAM" id="SSF89392">
    <property type="entry name" value="Prokaryotic lipoproteins and lipoprotein localization factors"/>
    <property type="match status" value="1"/>
</dbReference>
<dbReference type="InterPro" id="IPR019207">
    <property type="entry name" value="DUF2092"/>
</dbReference>
<keyword evidence="1 3" id="KW-0732">Signal</keyword>
<reference evidence="4 5" key="1">
    <citation type="journal article" date="2009" name="J. Bacteriol.">
        <title>Genome sequences of three Agrobacterium biovars help elucidate the evolution of multichromosome genomes in bacteria.</title>
        <authorList>
            <person name="Slater S.C."/>
            <person name="Goldman B.S."/>
            <person name="Goodner B."/>
            <person name="Setubal J.C."/>
            <person name="Farrand S.K."/>
            <person name="Nester E.W."/>
            <person name="Burr T.J."/>
            <person name="Banta L."/>
            <person name="Dickerman A.W."/>
            <person name="Paulsen I."/>
            <person name="Otten L."/>
            <person name="Suen G."/>
            <person name="Welch R."/>
            <person name="Almeida N.F."/>
            <person name="Arnold F."/>
            <person name="Burton O.T."/>
            <person name="Du Z."/>
            <person name="Ewing A."/>
            <person name="Godsy E."/>
            <person name="Heisel S."/>
            <person name="Houmiel K.L."/>
            <person name="Jhaveri J."/>
            <person name="Lu J."/>
            <person name="Miller N.M."/>
            <person name="Norton S."/>
            <person name="Chen Q."/>
            <person name="Phoolcharoen W."/>
            <person name="Ohlin V."/>
            <person name="Ondrusek D."/>
            <person name="Pride N."/>
            <person name="Stricklin S.L."/>
            <person name="Sun J."/>
            <person name="Wheeler C."/>
            <person name="Wilson L."/>
            <person name="Zhu H."/>
            <person name="Wood D.W."/>
        </authorList>
    </citation>
    <scope>NUCLEOTIDE SEQUENCE [LARGE SCALE GENOMIC DNA]</scope>
    <source>
        <strain evidence="5">K84 / ATCC BAA-868</strain>
    </source>
</reference>
<gene>
    <name evidence="4" type="ordered locus">Arad_7804</name>
</gene>
<organism evidence="4 5">
    <name type="scientific">Rhizobium rhizogenes (strain K84 / ATCC BAA-868)</name>
    <name type="common">Agrobacterium radiobacter</name>
    <dbReference type="NCBI Taxonomy" id="311403"/>
    <lineage>
        <taxon>Bacteria</taxon>
        <taxon>Pseudomonadati</taxon>
        <taxon>Pseudomonadota</taxon>
        <taxon>Alphaproteobacteria</taxon>
        <taxon>Hyphomicrobiales</taxon>
        <taxon>Rhizobiaceae</taxon>
        <taxon>Rhizobium/Agrobacterium group</taxon>
        <taxon>Rhizobium</taxon>
    </lineage>
</organism>
<sequence>MKARHASHLALSTAAALLFLAAGAMAQEKHQKEPRIEPASIAALKTMGEHLQSLQNFTIKASTTAEVVLDTDQKLEIGSEATYQVKRPDHLRIDLLTDVVHGELVYDGKTLIYASPEQKTYAQVPAPPTIKETLERAAQRYNLSFPLADLFAWGTKDAPTDIIREGFFVGHAFVDGKETDHWAFRGPDQDAEIWIATQGSPLPLKISLVDREDLTRPRITTVLQWTENAEIPADTFEYKPPEGSERIGFVGEEDKK</sequence>
<feature type="signal peptide" evidence="3">
    <location>
        <begin position="1"/>
        <end position="26"/>
    </location>
</feature>
<evidence type="ECO:0000256" key="3">
    <source>
        <dbReference type="SAM" id="SignalP"/>
    </source>
</evidence>
<dbReference type="Gene3D" id="2.50.20.10">
    <property type="entry name" value="Lipoprotein localisation LolA/LolB/LppX"/>
    <property type="match status" value="1"/>
</dbReference>
<dbReference type="Proteomes" id="UP000001600">
    <property type="component" value="Chromosome 2"/>
</dbReference>
<evidence type="ECO:0000313" key="5">
    <source>
        <dbReference type="Proteomes" id="UP000001600"/>
    </source>
</evidence>
<dbReference type="Pfam" id="PF09865">
    <property type="entry name" value="DUF2092"/>
    <property type="match status" value="1"/>
</dbReference>
<evidence type="ECO:0000256" key="1">
    <source>
        <dbReference type="ARBA" id="ARBA00022729"/>
    </source>
</evidence>
<dbReference type="eggNOG" id="COG3900">
    <property type="taxonomic scope" value="Bacteria"/>
</dbReference>
<dbReference type="HOGENOM" id="CLU_074811_2_0_5"/>
<feature type="chain" id="PRO_5002884887" description="DUF2092 domain-containing protein" evidence="3">
    <location>
        <begin position="27"/>
        <end position="256"/>
    </location>
</feature>
<dbReference type="STRING" id="311403.Arad_7804"/>
<evidence type="ECO:0008006" key="6">
    <source>
        <dbReference type="Google" id="ProtNLM"/>
    </source>
</evidence>
<name>B9JNU6_RHIR8</name>
<feature type="region of interest" description="Disordered" evidence="2">
    <location>
        <begin position="235"/>
        <end position="256"/>
    </location>
</feature>
<dbReference type="InterPro" id="IPR029046">
    <property type="entry name" value="LolA/LolB/LppX"/>
</dbReference>
<evidence type="ECO:0000256" key="2">
    <source>
        <dbReference type="SAM" id="MobiDB-lite"/>
    </source>
</evidence>
<accession>B9JNU6</accession>
<dbReference type="AlphaFoldDB" id="B9JNU6"/>
<dbReference type="KEGG" id="ara:Arad_7804"/>
<feature type="compositionally biased region" description="Basic and acidic residues" evidence="2">
    <location>
        <begin position="236"/>
        <end position="245"/>
    </location>
</feature>
<protein>
    <recommendedName>
        <fullName evidence="6">DUF2092 domain-containing protein</fullName>
    </recommendedName>
</protein>
<evidence type="ECO:0000313" key="4">
    <source>
        <dbReference type="EMBL" id="ACM29227.1"/>
    </source>
</evidence>
<proteinExistence type="predicted"/>
<dbReference type="RefSeq" id="WP_012649552.1">
    <property type="nucleotide sequence ID" value="NC_011983.1"/>
</dbReference>